<feature type="transmembrane region" description="Helical" evidence="7">
    <location>
        <begin position="199"/>
        <end position="220"/>
    </location>
</feature>
<proteinExistence type="inferred from homology"/>
<feature type="transmembrane region" description="Helical" evidence="7">
    <location>
        <begin position="63"/>
        <end position="83"/>
    </location>
</feature>
<dbReference type="InterPro" id="IPR042196">
    <property type="entry name" value="FHIPEP_4"/>
</dbReference>
<keyword evidence="7" id="KW-1005">Bacterial flagellum biogenesis</keyword>
<keyword evidence="7" id="KW-0653">Protein transport</keyword>
<protein>
    <recommendedName>
        <fullName evidence="7">Flagellar biosynthesis protein FlhA</fullName>
    </recommendedName>
</protein>
<dbReference type="InterPro" id="IPR042193">
    <property type="entry name" value="FHIPEP_3"/>
</dbReference>
<evidence type="ECO:0000313" key="10">
    <source>
        <dbReference type="Proteomes" id="UP000422764"/>
    </source>
</evidence>
<accession>A0A6I6F3Y5</accession>
<keyword evidence="10" id="KW-1185">Reference proteome</keyword>
<organism evidence="9 10">
    <name type="scientific">Clostridium bovifaecis</name>
    <dbReference type="NCBI Taxonomy" id="2184719"/>
    <lineage>
        <taxon>Bacteria</taxon>
        <taxon>Bacillati</taxon>
        <taxon>Bacillota</taxon>
        <taxon>Clostridia</taxon>
        <taxon>Eubacteriales</taxon>
        <taxon>Clostridiaceae</taxon>
        <taxon>Clostridium</taxon>
    </lineage>
</organism>
<keyword evidence="9" id="KW-0282">Flagellum</keyword>
<dbReference type="GO" id="GO:0009306">
    <property type="term" value="P:protein secretion"/>
    <property type="evidence" value="ECO:0007669"/>
    <property type="project" value="InterPro"/>
</dbReference>
<dbReference type="PIRSF" id="PIRSF005419">
    <property type="entry name" value="FlhA"/>
    <property type="match status" value="1"/>
</dbReference>
<dbReference type="InterPro" id="IPR001712">
    <property type="entry name" value="T3SS_FHIPEP"/>
</dbReference>
<comment type="similarity">
    <text evidence="2 7">Belongs to the FHIPEP (flagella/HR/invasion proteins export pore) family.</text>
</comment>
<dbReference type="InterPro" id="IPR006301">
    <property type="entry name" value="FlhA"/>
</dbReference>
<dbReference type="Proteomes" id="UP000422764">
    <property type="component" value="Chromosome"/>
</dbReference>
<keyword evidence="5 7" id="KW-1133">Transmembrane helix</keyword>
<reference evidence="9 10" key="1">
    <citation type="submission" date="2019-12" db="EMBL/GenBank/DDBJ databases">
        <title>Genome sequenceing of Clostridium bovifaecis.</title>
        <authorList>
            <person name="Yao Y."/>
        </authorList>
    </citation>
    <scope>NUCLEOTIDE SEQUENCE [LARGE SCALE GENOMIC DNA]</scope>
    <source>
        <strain evidence="9 10">BXX</strain>
    </source>
</reference>
<dbReference type="Pfam" id="PF00771">
    <property type="entry name" value="FHIPEP"/>
    <property type="match status" value="1"/>
</dbReference>
<keyword evidence="9" id="KW-0966">Cell projection</keyword>
<feature type="transmembrane region" description="Helical" evidence="7">
    <location>
        <begin position="14"/>
        <end position="32"/>
    </location>
</feature>
<keyword evidence="7" id="KW-1006">Bacterial flagellum protein export</keyword>
<evidence type="ECO:0000256" key="7">
    <source>
        <dbReference type="RuleBase" id="RU364093"/>
    </source>
</evidence>
<dbReference type="PANTHER" id="PTHR30161">
    <property type="entry name" value="FLAGELLAR EXPORT PROTEIN, MEMBRANE FLHA SUBUNIT-RELATED"/>
    <property type="match status" value="1"/>
</dbReference>
<dbReference type="NCBIfam" id="TIGR01398">
    <property type="entry name" value="FlhA"/>
    <property type="match status" value="1"/>
</dbReference>
<keyword evidence="8" id="KW-0175">Coiled coil</keyword>
<keyword evidence="7" id="KW-0813">Transport</keyword>
<feature type="transmembrane region" description="Helical" evidence="7">
    <location>
        <begin position="278"/>
        <end position="295"/>
    </location>
</feature>
<dbReference type="InterPro" id="IPR042194">
    <property type="entry name" value="FHIPEP_1"/>
</dbReference>
<dbReference type="Gene3D" id="1.10.8.540">
    <property type="entry name" value="FHIPEP family, domain 3"/>
    <property type="match status" value="1"/>
</dbReference>
<dbReference type="GO" id="GO:0005886">
    <property type="term" value="C:plasma membrane"/>
    <property type="evidence" value="ECO:0007669"/>
    <property type="project" value="UniProtKB-SubCell"/>
</dbReference>
<evidence type="ECO:0000256" key="8">
    <source>
        <dbReference type="SAM" id="Coils"/>
    </source>
</evidence>
<comment type="function">
    <text evidence="7">Required for formation of the rod structure of the flagellar apparatus. Together with FliI and FliH, may constitute the export apparatus of flagellin.</text>
</comment>
<dbReference type="EMBL" id="CP046522">
    <property type="protein sequence ID" value="QGU95098.1"/>
    <property type="molecule type" value="Genomic_DNA"/>
</dbReference>
<evidence type="ECO:0000313" key="9">
    <source>
        <dbReference type="EMBL" id="QGU95098.1"/>
    </source>
</evidence>
<dbReference type="GO" id="GO:0044780">
    <property type="term" value="P:bacterial-type flagellum assembly"/>
    <property type="evidence" value="ECO:0007669"/>
    <property type="project" value="InterPro"/>
</dbReference>
<evidence type="ECO:0000256" key="6">
    <source>
        <dbReference type="ARBA" id="ARBA00023136"/>
    </source>
</evidence>
<evidence type="ECO:0000256" key="5">
    <source>
        <dbReference type="ARBA" id="ARBA00022989"/>
    </source>
</evidence>
<keyword evidence="6 7" id="KW-0472">Membrane</keyword>
<evidence type="ECO:0000256" key="4">
    <source>
        <dbReference type="ARBA" id="ARBA00022692"/>
    </source>
</evidence>
<dbReference type="Gene3D" id="3.40.30.60">
    <property type="entry name" value="FHIPEP family, domain 1"/>
    <property type="match status" value="1"/>
</dbReference>
<feature type="transmembrane region" description="Helical" evidence="7">
    <location>
        <begin position="301"/>
        <end position="318"/>
    </location>
</feature>
<dbReference type="PANTHER" id="PTHR30161:SF1">
    <property type="entry name" value="FLAGELLAR BIOSYNTHESIS PROTEIN FLHA-RELATED"/>
    <property type="match status" value="1"/>
</dbReference>
<feature type="coiled-coil region" evidence="8">
    <location>
        <begin position="315"/>
        <end position="342"/>
    </location>
</feature>
<feature type="transmembrane region" description="Helical" evidence="7">
    <location>
        <begin position="240"/>
        <end position="258"/>
    </location>
</feature>
<dbReference type="InterPro" id="IPR025505">
    <property type="entry name" value="FHIPEP_CS"/>
</dbReference>
<keyword evidence="4 7" id="KW-0812">Transmembrane</keyword>
<sequence>MESNRKLKLNAKNYLDMAVAFGVMGIVMMIIIPMPTMLLDILLALNITISTVVMLMTMFTTEVLQFSVFPTLLLITTLFRLGLNVSSTRLILRDGYAGKIIETFGSFVTGDNYVVGVIIFLIIIIIQFMVITNGAGRVSEVSARFTLDAMPGKQMSIDADLNAGLISEVEARQRREKIQDEANFYGAMDGASKFVKGDAIAGIVITIINVIAGIIIGVIMKGMSAGDAATAYVKLTIGDGLVSQIPALLISTGSGILVTRSASSENFGNLLVKQLTGFPKVLAVASAVLLFLGFIPGLPKIAFFILAIATGASAYFLYKEEKEQVIQQIQTEEEELIETERREPENVTSLISVEPMDIEIGYGLIPLADEASGGDLLQRIASVRRQCAIEMGIIVQPIRIRDNLQLKTNEYIIKIRGTVIAKGDLMPSMLLCMDPSGDEIGLQGIRTIEPTFNLPALWINNDQREEAEIKGLTVVDPTTVMVTHLTETIKAHSYELLGRQETKLIVDTVKEKYSTVVEELIPDLMTIGEIQKVLQNLLREKVSIKDMVTILESLADNSRNTKDIEVLTEYVRFALARNICNPLVDENGAITVAILAPELEDLIGNNIQKSMQGSFPAVDPETTGKIFESIKNVMDTVHFYENQPVILVSPKIRPAFKKLTEMVFPHLNIISLNEIPNDVEIRTEGVVTY</sequence>
<dbReference type="PROSITE" id="PS00994">
    <property type="entry name" value="FHIPEP"/>
    <property type="match status" value="1"/>
</dbReference>
<gene>
    <name evidence="7 9" type="primary">flhA</name>
    <name evidence="9" type="ORF">GOM49_08335</name>
</gene>
<feature type="transmembrane region" description="Helical" evidence="7">
    <location>
        <begin position="38"/>
        <end position="56"/>
    </location>
</feature>
<dbReference type="AlphaFoldDB" id="A0A6I6F3Y5"/>
<comment type="subcellular location">
    <subcellularLocation>
        <location evidence="1 7">Cell membrane</location>
        <topology evidence="1 7">Multi-pass membrane protein</topology>
    </subcellularLocation>
</comment>
<dbReference type="Gene3D" id="3.40.50.12790">
    <property type="entry name" value="FHIPEP family, domain 4"/>
    <property type="match status" value="1"/>
</dbReference>
<evidence type="ECO:0000256" key="1">
    <source>
        <dbReference type="ARBA" id="ARBA00004651"/>
    </source>
</evidence>
<dbReference type="PRINTS" id="PR00949">
    <property type="entry name" value="TYPE3IMAPROT"/>
</dbReference>
<evidence type="ECO:0000256" key="3">
    <source>
        <dbReference type="ARBA" id="ARBA00022475"/>
    </source>
</evidence>
<evidence type="ECO:0000256" key="2">
    <source>
        <dbReference type="ARBA" id="ARBA00008835"/>
    </source>
</evidence>
<feature type="transmembrane region" description="Helical" evidence="7">
    <location>
        <begin position="113"/>
        <end position="135"/>
    </location>
</feature>
<name>A0A6I6F3Y5_9CLOT</name>
<keyword evidence="3 7" id="KW-1003">Cell membrane</keyword>
<keyword evidence="9" id="KW-0969">Cilium</keyword>